<gene>
    <name evidence="4" type="ORF">HT657_00220</name>
</gene>
<accession>A0ABS6S4S5</accession>
<dbReference type="RefSeq" id="WP_157402987.1">
    <property type="nucleotide sequence ID" value="NZ_JABULY010000001.1"/>
</dbReference>
<dbReference type="Proteomes" id="UP001196379">
    <property type="component" value="Unassembled WGS sequence"/>
</dbReference>
<organism evidence="4 5">
    <name type="scientific">Ursidibacter maritimus</name>
    <dbReference type="NCBI Taxonomy" id="1331689"/>
    <lineage>
        <taxon>Bacteria</taxon>
        <taxon>Pseudomonadati</taxon>
        <taxon>Pseudomonadota</taxon>
        <taxon>Gammaproteobacteria</taxon>
        <taxon>Pasteurellales</taxon>
        <taxon>Pasteurellaceae</taxon>
        <taxon>Ursidibacter</taxon>
    </lineage>
</organism>
<evidence type="ECO:0000259" key="2">
    <source>
        <dbReference type="Pfam" id="PF00534"/>
    </source>
</evidence>
<dbReference type="CDD" id="cd03801">
    <property type="entry name" value="GT4_PimA-like"/>
    <property type="match status" value="1"/>
</dbReference>
<dbReference type="EMBL" id="JABULY010000001">
    <property type="protein sequence ID" value="MBV6530582.1"/>
    <property type="molecule type" value="Genomic_DNA"/>
</dbReference>
<dbReference type="InterPro" id="IPR001296">
    <property type="entry name" value="Glyco_trans_1"/>
</dbReference>
<evidence type="ECO:0000256" key="1">
    <source>
        <dbReference type="ARBA" id="ARBA00022679"/>
    </source>
</evidence>
<dbReference type="Pfam" id="PF13439">
    <property type="entry name" value="Glyco_transf_4"/>
    <property type="match status" value="1"/>
</dbReference>
<name>A0ABS6S4S5_9PAST</name>
<feature type="domain" description="Glycosyltransferase subfamily 4-like N-terminal" evidence="3">
    <location>
        <begin position="14"/>
        <end position="166"/>
    </location>
</feature>
<dbReference type="SUPFAM" id="SSF53756">
    <property type="entry name" value="UDP-Glycosyltransferase/glycogen phosphorylase"/>
    <property type="match status" value="1"/>
</dbReference>
<evidence type="ECO:0000313" key="4">
    <source>
        <dbReference type="EMBL" id="MBV6530582.1"/>
    </source>
</evidence>
<keyword evidence="1" id="KW-0808">Transferase</keyword>
<dbReference type="Pfam" id="PF00534">
    <property type="entry name" value="Glycos_transf_1"/>
    <property type="match status" value="1"/>
</dbReference>
<feature type="domain" description="Glycosyl transferase family 1" evidence="2">
    <location>
        <begin position="175"/>
        <end position="317"/>
    </location>
</feature>
<evidence type="ECO:0000259" key="3">
    <source>
        <dbReference type="Pfam" id="PF13439"/>
    </source>
</evidence>
<dbReference type="InterPro" id="IPR028098">
    <property type="entry name" value="Glyco_trans_4-like_N"/>
</dbReference>
<dbReference type="PANTHER" id="PTHR46401:SF2">
    <property type="entry name" value="GLYCOSYLTRANSFERASE WBBK-RELATED"/>
    <property type="match status" value="1"/>
</dbReference>
<protein>
    <submittedName>
        <fullName evidence="4">Glycosyltransferase family 4 protein</fullName>
    </submittedName>
</protein>
<dbReference type="PANTHER" id="PTHR46401">
    <property type="entry name" value="GLYCOSYLTRANSFERASE WBBK-RELATED"/>
    <property type="match status" value="1"/>
</dbReference>
<reference evidence="4 5" key="1">
    <citation type="journal article" date="2021" name="Mol. Ecol.">
        <title>Polar bear-adapted Ursidibacter maritimus are remarkably conserved after generations in captivity.</title>
        <authorList>
            <person name="Espinosa-Gongora C."/>
            <person name="Hansen M.J."/>
            <person name="Bertelsen M.F."/>
            <person name="Bojesen A.M."/>
        </authorList>
    </citation>
    <scope>NUCLEOTIDE SEQUENCE [LARGE SCALE GENOMIC DNA]</scope>
    <source>
        <strain evidence="4 5">Pb43106</strain>
    </source>
</reference>
<proteinExistence type="predicted"/>
<keyword evidence="5" id="KW-1185">Reference proteome</keyword>
<sequence>MNISIACFKFKKGGGSERYVLDIINGFYQQGIKCNVYSTYFDSKLEEYKLITPKKANLSFIPKRLRLPFLSNFIKKNKQNDEIILSMTHTYNDITICGGQHKGYLRAINKKPTLLDSFKIANEQKCFQQAKLIIAHSNLMKNELVELYNIEQEKIKVIYPPVDTKRFYVVSDSERDRLRNKLGFSKNEIIYLFPSTGHYRKGFEELKAFFESTDLPIKLVVVGSPVEESKKIRYLGYRNDMPELYRAADFTIMASIYEPFGLVGIESILSGTPIIFSKNMACLETLDDDLNLCFRKNDKFSLDKAINYSIKHKENNTHRIRDPYKILNYDPTLSNHINILKSIIISIRKNNE</sequence>
<evidence type="ECO:0000313" key="5">
    <source>
        <dbReference type="Proteomes" id="UP001196379"/>
    </source>
</evidence>
<dbReference type="Gene3D" id="3.40.50.2000">
    <property type="entry name" value="Glycogen Phosphorylase B"/>
    <property type="match status" value="2"/>
</dbReference>
<dbReference type="GeneID" id="65548842"/>
<comment type="caution">
    <text evidence="4">The sequence shown here is derived from an EMBL/GenBank/DDBJ whole genome shotgun (WGS) entry which is preliminary data.</text>
</comment>